<dbReference type="GO" id="GO:0016020">
    <property type="term" value="C:membrane"/>
    <property type="evidence" value="ECO:0007669"/>
    <property type="project" value="InterPro"/>
</dbReference>
<feature type="domain" description="Porin" evidence="2">
    <location>
        <begin position="38"/>
        <end position="389"/>
    </location>
</feature>
<dbReference type="SUPFAM" id="SSF56935">
    <property type="entry name" value="Porins"/>
    <property type="match status" value="1"/>
</dbReference>
<proteinExistence type="predicted"/>
<evidence type="ECO:0000313" key="4">
    <source>
        <dbReference type="Proteomes" id="UP000033187"/>
    </source>
</evidence>
<organism evidence="3 4">
    <name type="scientific">Candidatus Filomicrobium marinum</name>
    <dbReference type="NCBI Taxonomy" id="1608628"/>
    <lineage>
        <taxon>Bacteria</taxon>
        <taxon>Pseudomonadati</taxon>
        <taxon>Pseudomonadota</taxon>
        <taxon>Alphaproteobacteria</taxon>
        <taxon>Hyphomicrobiales</taxon>
        <taxon>Hyphomicrobiaceae</taxon>
        <taxon>Filomicrobium</taxon>
    </lineage>
</organism>
<dbReference type="AlphaFoldDB" id="A0A0D6JJ37"/>
<dbReference type="Pfam" id="PF13609">
    <property type="entry name" value="Porin_4"/>
    <property type="match status" value="1"/>
</dbReference>
<evidence type="ECO:0000259" key="2">
    <source>
        <dbReference type="Pfam" id="PF13609"/>
    </source>
</evidence>
<dbReference type="KEGG" id="fiy:BN1229_v1_3098"/>
<evidence type="ECO:0000256" key="1">
    <source>
        <dbReference type="SAM" id="MobiDB-lite"/>
    </source>
</evidence>
<dbReference type="Proteomes" id="UP000033187">
    <property type="component" value="Chromosome 1"/>
</dbReference>
<dbReference type="EMBL" id="LN829119">
    <property type="protein sequence ID" value="CPR21550.1"/>
    <property type="molecule type" value="Genomic_DNA"/>
</dbReference>
<dbReference type="GO" id="GO:0015288">
    <property type="term" value="F:porin activity"/>
    <property type="evidence" value="ECO:0007669"/>
    <property type="project" value="InterPro"/>
</dbReference>
<dbReference type="InterPro" id="IPR033900">
    <property type="entry name" value="Gram_neg_porin_domain"/>
</dbReference>
<keyword evidence="4" id="KW-1185">Reference proteome</keyword>
<dbReference type="InterPro" id="IPR023614">
    <property type="entry name" value="Porin_dom_sf"/>
</dbReference>
<feature type="region of interest" description="Disordered" evidence="1">
    <location>
        <begin position="1"/>
        <end position="21"/>
    </location>
</feature>
<protein>
    <recommendedName>
        <fullName evidence="2">Porin domain-containing protein</fullName>
    </recommendedName>
</protein>
<sequence length="413" mass="44508">MLSGRGQVHKQQKASRGENHMTEKIKTTALGLVAGASLLALTAYTAPASAADLGGDCCADLEERVAELEATTARKGNRKVSLEVYGQVTTAVMWWDDGFEDNVYVVDPQTSNTRFGFRGKAAINSDLEAGYNIELGWQTADATKVREDNDEGADIPEFRQAHWYIKSNTWGKVRVGFADTANSGIAEIDLSNASVADGMSSSQAGSAIMQNDMGGPAFGNYEFNRANVVRYDTPTMGGFVVSAAWGEDDLWDVALRYAGEHGGFKIAAGIAYGENTDRNNGAGPTDDPAIEVLNGGLSIMHMPTGLFVTTSAGTRDADDFADEEHFWFLSGGLERKWFTIGKTTLFAMGGEQEDRSDRTATFWGLGAVQKIDAAAMDLYISYRHYELDGGTAGLVDPNEDKFDTVVGGARIKF</sequence>
<dbReference type="Gene3D" id="2.40.160.10">
    <property type="entry name" value="Porin"/>
    <property type="match status" value="1"/>
</dbReference>
<reference evidence="4" key="1">
    <citation type="submission" date="2015-02" db="EMBL/GenBank/DDBJ databases">
        <authorList>
            <person name="Chooi Y.-H."/>
        </authorList>
    </citation>
    <scope>NUCLEOTIDE SEQUENCE [LARGE SCALE GENOMIC DNA]</scope>
    <source>
        <strain evidence="4">strain Y</strain>
    </source>
</reference>
<accession>A0A0D6JJ37</accession>
<name>A0A0D6JJ37_9HYPH</name>
<gene>
    <name evidence="3" type="ORF">YBN1229_v1_3098</name>
</gene>
<dbReference type="KEGG" id="fil:BN1229_v1_2815"/>
<evidence type="ECO:0000313" key="3">
    <source>
        <dbReference type="EMBL" id="CPR21550.1"/>
    </source>
</evidence>